<sequence>MPARPIFYLGLAAALCLPSAGADILRLPEGQRQVIQAPWTPPRGMDRDTVLRRYGEPQSRQPAVGDPPISRWVYPGFTVVFEGRYVLHTVVQAPAQRSPSPDAEP</sequence>
<name>A0A1I4Q519_ECTMO</name>
<keyword evidence="1" id="KW-0732">Signal</keyword>
<dbReference type="RefSeq" id="WP_244887826.1">
    <property type="nucleotide sequence ID" value="NZ_FOUO01000003.1"/>
</dbReference>
<evidence type="ECO:0000313" key="2">
    <source>
        <dbReference type="EMBL" id="SFM35171.1"/>
    </source>
</evidence>
<dbReference type="Proteomes" id="UP000199556">
    <property type="component" value="Unassembled WGS sequence"/>
</dbReference>
<dbReference type="STRING" id="195064.SAMN05421721_103157"/>
<protein>
    <recommendedName>
        <fullName evidence="4">Nickel/cobalt transporter regulator</fullName>
    </recommendedName>
</protein>
<accession>A0A1I4Q519</accession>
<dbReference type="AlphaFoldDB" id="A0A1I4Q519"/>
<proteinExistence type="predicted"/>
<dbReference type="EMBL" id="FOUO01000003">
    <property type="protein sequence ID" value="SFM35171.1"/>
    <property type="molecule type" value="Genomic_DNA"/>
</dbReference>
<gene>
    <name evidence="2" type="ORF">SAMN05421721_103157</name>
</gene>
<feature type="signal peptide" evidence="1">
    <location>
        <begin position="1"/>
        <end position="22"/>
    </location>
</feature>
<organism evidence="2 3">
    <name type="scientific">Ectothiorhodospira mobilis</name>
    <dbReference type="NCBI Taxonomy" id="195064"/>
    <lineage>
        <taxon>Bacteria</taxon>
        <taxon>Pseudomonadati</taxon>
        <taxon>Pseudomonadota</taxon>
        <taxon>Gammaproteobacteria</taxon>
        <taxon>Chromatiales</taxon>
        <taxon>Ectothiorhodospiraceae</taxon>
        <taxon>Ectothiorhodospira</taxon>
    </lineage>
</organism>
<reference evidence="2 3" key="1">
    <citation type="submission" date="2016-10" db="EMBL/GenBank/DDBJ databases">
        <authorList>
            <person name="de Groot N.N."/>
        </authorList>
    </citation>
    <scope>NUCLEOTIDE SEQUENCE [LARGE SCALE GENOMIC DNA]</scope>
    <source>
        <strain evidence="2 3">DSM 4180</strain>
    </source>
</reference>
<feature type="chain" id="PRO_5011578447" description="Nickel/cobalt transporter regulator" evidence="1">
    <location>
        <begin position="23"/>
        <end position="105"/>
    </location>
</feature>
<evidence type="ECO:0000313" key="3">
    <source>
        <dbReference type="Proteomes" id="UP000199556"/>
    </source>
</evidence>
<keyword evidence="3" id="KW-1185">Reference proteome</keyword>
<evidence type="ECO:0008006" key="4">
    <source>
        <dbReference type="Google" id="ProtNLM"/>
    </source>
</evidence>
<evidence type="ECO:0000256" key="1">
    <source>
        <dbReference type="SAM" id="SignalP"/>
    </source>
</evidence>